<organism evidence="3 4">
    <name type="scientific">Agrilutibacter solisilvae</name>
    <dbReference type="NCBI Taxonomy" id="2763317"/>
    <lineage>
        <taxon>Bacteria</taxon>
        <taxon>Pseudomonadati</taxon>
        <taxon>Pseudomonadota</taxon>
        <taxon>Gammaproteobacteria</taxon>
        <taxon>Lysobacterales</taxon>
        <taxon>Lysobacteraceae</taxon>
        <taxon>Agrilutibacter</taxon>
    </lineage>
</organism>
<dbReference type="Pfam" id="PF00089">
    <property type="entry name" value="Trypsin"/>
    <property type="match status" value="1"/>
</dbReference>
<dbReference type="PRINTS" id="PR00722">
    <property type="entry name" value="CHYMOTRYPSIN"/>
</dbReference>
<proteinExistence type="predicted"/>
<gene>
    <name evidence="3" type="ORF">I8J32_007840</name>
</gene>
<evidence type="ECO:0000313" key="4">
    <source>
        <dbReference type="Proteomes" id="UP000639274"/>
    </source>
</evidence>
<dbReference type="InterPro" id="IPR051333">
    <property type="entry name" value="CLIP_Serine_Protease"/>
</dbReference>
<dbReference type="InterPro" id="IPR001254">
    <property type="entry name" value="Trypsin_dom"/>
</dbReference>
<dbReference type="RefSeq" id="WP_200610391.1">
    <property type="nucleotide sequence ID" value="NZ_CP071518.1"/>
</dbReference>
<dbReference type="PROSITE" id="PS50240">
    <property type="entry name" value="TRYPSIN_DOM"/>
    <property type="match status" value="1"/>
</dbReference>
<dbReference type="GO" id="GO:0004252">
    <property type="term" value="F:serine-type endopeptidase activity"/>
    <property type="evidence" value="ECO:0007669"/>
    <property type="project" value="InterPro"/>
</dbReference>
<dbReference type="Gene3D" id="2.40.10.10">
    <property type="entry name" value="Trypsin-like serine proteases"/>
    <property type="match status" value="2"/>
</dbReference>
<evidence type="ECO:0000256" key="1">
    <source>
        <dbReference type="SAM" id="SignalP"/>
    </source>
</evidence>
<dbReference type="SMART" id="SM00020">
    <property type="entry name" value="Tryp_SPc"/>
    <property type="match status" value="1"/>
</dbReference>
<dbReference type="InterPro" id="IPR018114">
    <property type="entry name" value="TRYPSIN_HIS"/>
</dbReference>
<dbReference type="Proteomes" id="UP000639274">
    <property type="component" value="Chromosome"/>
</dbReference>
<dbReference type="KEGG" id="lsf:I8J32_007840"/>
<keyword evidence="1" id="KW-0732">Signal</keyword>
<protein>
    <submittedName>
        <fullName evidence="3">Trypsin-like serine protease</fullName>
    </submittedName>
</protein>
<sequence>MRRANAFGSIATAKRAFGSALLAGCVACSQAASRTNQALTLAPAAAPTAETAEDISFVLADERLPSGRFTLSNGIKVTRSDWPALVFAKFGEASCSGALIGPNILLTAAHCVEDKRGKLREAALKRFGSRYPMACERHPAYVRRPPAKDASAPRGAEDYALCVIDYRGDAPQAIAALRVEVLDTTSTLARKDRVLLTGYGCIDTRIVNRKVVSTASANILRIGDASIARAPTRRLSDGAYVLIDSRGKPTPALCPGDSGGPMFVGASQLDQKGARRIVGVNSAIAPGATGRSDHIVSKISATGTAAFRQWVKDWQGRNANHAKIVCGVTRDAGTFPCRS</sequence>
<evidence type="ECO:0000259" key="2">
    <source>
        <dbReference type="PROSITE" id="PS50240"/>
    </source>
</evidence>
<dbReference type="AlphaFoldDB" id="A0A974Y1K8"/>
<accession>A0A974Y1K8</accession>
<keyword evidence="3" id="KW-0378">Hydrolase</keyword>
<dbReference type="GO" id="GO:0006508">
    <property type="term" value="P:proteolysis"/>
    <property type="evidence" value="ECO:0007669"/>
    <property type="project" value="UniProtKB-KW"/>
</dbReference>
<dbReference type="PANTHER" id="PTHR24260:SF136">
    <property type="entry name" value="GH08193P-RELATED"/>
    <property type="match status" value="1"/>
</dbReference>
<dbReference type="EMBL" id="CP071518">
    <property type="protein sequence ID" value="QSX79736.1"/>
    <property type="molecule type" value="Genomic_DNA"/>
</dbReference>
<dbReference type="InterPro" id="IPR009003">
    <property type="entry name" value="Peptidase_S1_PA"/>
</dbReference>
<keyword evidence="3" id="KW-0645">Protease</keyword>
<dbReference type="InterPro" id="IPR001314">
    <property type="entry name" value="Peptidase_S1A"/>
</dbReference>
<feature type="domain" description="Peptidase S1" evidence="2">
    <location>
        <begin position="71"/>
        <end position="316"/>
    </location>
</feature>
<feature type="chain" id="PRO_5037767375" evidence="1">
    <location>
        <begin position="32"/>
        <end position="339"/>
    </location>
</feature>
<evidence type="ECO:0000313" key="3">
    <source>
        <dbReference type="EMBL" id="QSX79736.1"/>
    </source>
</evidence>
<name>A0A974Y1K8_9GAMM</name>
<dbReference type="PANTHER" id="PTHR24260">
    <property type="match status" value="1"/>
</dbReference>
<feature type="signal peptide" evidence="1">
    <location>
        <begin position="1"/>
        <end position="31"/>
    </location>
</feature>
<dbReference type="SUPFAM" id="SSF50494">
    <property type="entry name" value="Trypsin-like serine proteases"/>
    <property type="match status" value="1"/>
</dbReference>
<reference evidence="3 4" key="1">
    <citation type="submission" date="2021-03" db="EMBL/GenBank/DDBJ databases">
        <title>Lysobacter sp. nov. isolated from soil of gangwondo yeongwol, south Korea.</title>
        <authorList>
            <person name="Kim K.R."/>
            <person name="Kim K.H."/>
            <person name="Jeon C.O."/>
        </authorList>
    </citation>
    <scope>NUCLEOTIDE SEQUENCE [LARGE SCALE GENOMIC DNA]</scope>
    <source>
        <strain evidence="3 4">R19</strain>
    </source>
</reference>
<dbReference type="InterPro" id="IPR043504">
    <property type="entry name" value="Peptidase_S1_PA_chymotrypsin"/>
</dbReference>
<keyword evidence="4" id="KW-1185">Reference proteome</keyword>
<dbReference type="PROSITE" id="PS00134">
    <property type="entry name" value="TRYPSIN_HIS"/>
    <property type="match status" value="1"/>
</dbReference>